<evidence type="ECO:0000256" key="1">
    <source>
        <dbReference type="ARBA" id="ARBA00010652"/>
    </source>
</evidence>
<reference evidence="3 4" key="1">
    <citation type="submission" date="2018-09" db="EMBL/GenBank/DDBJ databases">
        <authorList>
            <person name="Tagini F."/>
        </authorList>
    </citation>
    <scope>NUCLEOTIDE SEQUENCE [LARGE SCALE GENOMIC DNA]</scope>
    <source>
        <strain evidence="3 4">MK136</strain>
    </source>
</reference>
<dbReference type="Gene3D" id="1.20.1260.20">
    <property type="entry name" value="PPE superfamily"/>
    <property type="match status" value="1"/>
</dbReference>
<dbReference type="PANTHER" id="PTHR46766:SF1">
    <property type="entry name" value="GLUTAMINE-RICH PROTEIN 2"/>
    <property type="match status" value="1"/>
</dbReference>
<dbReference type="GO" id="GO:0052572">
    <property type="term" value="P:response to host immune response"/>
    <property type="evidence" value="ECO:0007669"/>
    <property type="project" value="TreeGrafter"/>
</dbReference>
<sequence>MNFLVAPPEVISARMYAGAGPAPMLTAATAWEGLAAELGSAASAFSSVTSDLTASCWQGPASAAMAAVAAPYAQWLDAAATRAVGAAIQAKAVAALYEAARSAVVHPVAVAANRHHLLSLVFSNLLGFNAPAIAADECEYEEMWARDVSAMVGYHGGASAVAAQLVPWQQALQTLPGQVTATAGASPVAPTQLGAAAAANPAATLIEYALIASLLQTGVMVAMANLGKGVETTFAAVSGAIEPAAKAIATGATAVAAPVVKALAESPVVAAATAAIAPVATQVATAVTVAANTATAAVAPVAAQVASAVTGVAGTAAAVVGQVASAATTQVGAAITAIQTAGAGLAQQLTAALGDPSLLAPLLTSALGDPAVLANAVTSALANPALLTDLVTLFAGNPALATNLFGLLAANPQLVATLVSQVENNPALLAALMTAFSQLQASNPALAAQLMSLAEQLASQLGIGQAA</sequence>
<evidence type="ECO:0000313" key="3">
    <source>
        <dbReference type="EMBL" id="VBA35311.1"/>
    </source>
</evidence>
<dbReference type="EMBL" id="UPHP01000022">
    <property type="protein sequence ID" value="VBA35311.1"/>
    <property type="molecule type" value="Genomic_DNA"/>
</dbReference>
<proteinExistence type="inferred from homology"/>
<organism evidence="3 4">
    <name type="scientific">Mycobacterium attenuatum</name>
    <dbReference type="NCBI Taxonomy" id="2341086"/>
    <lineage>
        <taxon>Bacteria</taxon>
        <taxon>Bacillati</taxon>
        <taxon>Actinomycetota</taxon>
        <taxon>Actinomycetes</taxon>
        <taxon>Mycobacteriales</taxon>
        <taxon>Mycobacteriaceae</taxon>
        <taxon>Mycobacterium</taxon>
    </lineage>
</organism>
<protein>
    <submittedName>
        <fullName evidence="3">Putative PPE family protein PPE42</fullName>
    </submittedName>
</protein>
<dbReference type="RefSeq" id="WP_211186352.1">
    <property type="nucleotide sequence ID" value="NZ_UPHP01000022.1"/>
</dbReference>
<feature type="domain" description="PPE" evidence="2">
    <location>
        <begin position="2"/>
        <end position="165"/>
    </location>
</feature>
<gene>
    <name evidence="3" type="ORF">LAUMK136_01021</name>
</gene>
<evidence type="ECO:0000313" key="4">
    <source>
        <dbReference type="Proteomes" id="UP000273307"/>
    </source>
</evidence>
<dbReference type="Proteomes" id="UP000273307">
    <property type="component" value="Unassembled WGS sequence"/>
</dbReference>
<dbReference type="Pfam" id="PF00823">
    <property type="entry name" value="PPE"/>
    <property type="match status" value="1"/>
</dbReference>
<accession>A0A498PV71</accession>
<dbReference type="InterPro" id="IPR000030">
    <property type="entry name" value="PPE_dom"/>
</dbReference>
<name>A0A498PV71_9MYCO</name>
<dbReference type="SUPFAM" id="SSF140459">
    <property type="entry name" value="PE/PPE dimer-like"/>
    <property type="match status" value="1"/>
</dbReference>
<comment type="similarity">
    <text evidence="1">Belongs to the mycobacterial PPE family.</text>
</comment>
<evidence type="ECO:0000259" key="2">
    <source>
        <dbReference type="Pfam" id="PF00823"/>
    </source>
</evidence>
<dbReference type="InterPro" id="IPR038332">
    <property type="entry name" value="PPE_sf"/>
</dbReference>
<dbReference type="PANTHER" id="PTHR46766">
    <property type="entry name" value="GLUTAMINE-RICH PROTEIN 2"/>
    <property type="match status" value="1"/>
</dbReference>
<dbReference type="AlphaFoldDB" id="A0A498PV71"/>
<keyword evidence="4" id="KW-1185">Reference proteome</keyword>
<dbReference type="FunFam" id="1.20.1260.20:FF:000001">
    <property type="entry name" value="PPE family protein PPE41"/>
    <property type="match status" value="1"/>
</dbReference>